<protein>
    <submittedName>
        <fullName evidence="2">Crp/Fnr family transcriptional regulator</fullName>
    </submittedName>
</protein>
<evidence type="ECO:0000259" key="1">
    <source>
        <dbReference type="PROSITE" id="PS51063"/>
    </source>
</evidence>
<accession>A0ABX8TIP8</accession>
<name>A0ABX8TIP8_9CAUL</name>
<proteinExistence type="predicted"/>
<dbReference type="Pfam" id="PF00027">
    <property type="entry name" value="cNMP_binding"/>
    <property type="match status" value="1"/>
</dbReference>
<dbReference type="CDD" id="cd00038">
    <property type="entry name" value="CAP_ED"/>
    <property type="match status" value="1"/>
</dbReference>
<dbReference type="RefSeq" id="WP_219353417.1">
    <property type="nucleotide sequence ID" value="NZ_CP080034.1"/>
</dbReference>
<dbReference type="Proteomes" id="UP000824334">
    <property type="component" value="Chromosome"/>
</dbReference>
<dbReference type="InterPro" id="IPR012318">
    <property type="entry name" value="HTH_CRP"/>
</dbReference>
<organism evidence="2 3">
    <name type="scientific">Brevundimonas nasdae</name>
    <dbReference type="NCBI Taxonomy" id="172043"/>
    <lineage>
        <taxon>Bacteria</taxon>
        <taxon>Pseudomonadati</taxon>
        <taxon>Pseudomonadota</taxon>
        <taxon>Alphaproteobacteria</taxon>
        <taxon>Caulobacterales</taxon>
        <taxon>Caulobacteraceae</taxon>
        <taxon>Brevundimonas</taxon>
    </lineage>
</organism>
<sequence length="229" mass="25570">MLHALAGGVRQVHARGDIQREGASPQFLTLVLEGWACTYRDLENGQRQILSVLLPGDLVEPFGILPAFADHSIGAVTQVTLAQIPPHAIRATARVSPRIEQALWWDLLVAIAIEREHTVSLGRRTASERLGHLFCELHLRQQIVGLCDHSRCDLLLTQSELADLLGLSAVHVNRSLQDMRSRGLVSLRNRQLIIHDLTELRDFSFFDPNYLHADTARSSSSPEIQWSAQ</sequence>
<gene>
    <name evidence="2" type="ORF">KWG56_01255</name>
</gene>
<feature type="domain" description="HTH crp-type" evidence="1">
    <location>
        <begin position="124"/>
        <end position="198"/>
    </location>
</feature>
<dbReference type="SMART" id="SM00419">
    <property type="entry name" value="HTH_CRP"/>
    <property type="match status" value="1"/>
</dbReference>
<evidence type="ECO:0000313" key="2">
    <source>
        <dbReference type="EMBL" id="QYC10677.1"/>
    </source>
</evidence>
<keyword evidence="3" id="KW-1185">Reference proteome</keyword>
<reference evidence="2 3" key="1">
    <citation type="submission" date="2021-07" db="EMBL/GenBank/DDBJ databases">
        <title>Isolation and characterization of bacteria from a gold mining with a capacity of golden bioaccumulation.</title>
        <authorList>
            <person name="Yang X.J."/>
        </authorList>
    </citation>
    <scope>NUCLEOTIDE SEQUENCE [LARGE SCALE GENOMIC DNA]</scope>
    <source>
        <strain evidence="2 3">Au29</strain>
    </source>
</reference>
<dbReference type="InterPro" id="IPR000595">
    <property type="entry name" value="cNMP-bd_dom"/>
</dbReference>
<evidence type="ECO:0000313" key="3">
    <source>
        <dbReference type="Proteomes" id="UP000824334"/>
    </source>
</evidence>
<dbReference type="PROSITE" id="PS51063">
    <property type="entry name" value="HTH_CRP_2"/>
    <property type="match status" value="1"/>
</dbReference>
<dbReference type="EMBL" id="CP080034">
    <property type="protein sequence ID" value="QYC10677.1"/>
    <property type="molecule type" value="Genomic_DNA"/>
</dbReference>
<dbReference type="GeneID" id="94373873"/>
<dbReference type="Pfam" id="PF13545">
    <property type="entry name" value="HTH_Crp_2"/>
    <property type="match status" value="1"/>
</dbReference>